<feature type="compositionally biased region" description="Basic and acidic residues" evidence="11">
    <location>
        <begin position="189"/>
        <end position="202"/>
    </location>
</feature>
<evidence type="ECO:0000256" key="3">
    <source>
        <dbReference type="ARBA" id="ARBA00008715"/>
    </source>
</evidence>
<evidence type="ECO:0000256" key="2">
    <source>
        <dbReference type="ARBA" id="ARBA00004922"/>
    </source>
</evidence>
<keyword evidence="7 10" id="KW-0256">Endoplasmic reticulum</keyword>
<dbReference type="Proteomes" id="UP000694866">
    <property type="component" value="Unplaced"/>
</dbReference>
<keyword evidence="5 10" id="KW-0808">Transferase</keyword>
<feature type="compositionally biased region" description="Low complexity" evidence="11">
    <location>
        <begin position="204"/>
        <end position="215"/>
    </location>
</feature>
<feature type="region of interest" description="Disordered" evidence="11">
    <location>
        <begin position="137"/>
        <end position="229"/>
    </location>
</feature>
<keyword evidence="4 10" id="KW-0328">Glycosyltransferase</keyword>
<comment type="similarity">
    <text evidence="3 10">Belongs to the ALG6/ALG8 glucosyltransferase family.</text>
</comment>
<feature type="compositionally biased region" description="Basic and acidic residues" evidence="11">
    <location>
        <begin position="216"/>
        <end position="225"/>
    </location>
</feature>
<keyword evidence="9 10" id="KW-0472">Membrane</keyword>
<dbReference type="EC" id="2.4.1.-" evidence="10"/>
<dbReference type="GO" id="GO:0005789">
    <property type="term" value="C:endoplasmic reticulum membrane"/>
    <property type="evidence" value="ECO:0007669"/>
    <property type="project" value="UniProtKB-SubCell"/>
</dbReference>
<dbReference type="KEGG" id="fas:105264005"/>
<name>A0A9R1TW98_9HYME</name>
<keyword evidence="12" id="KW-1185">Reference proteome</keyword>
<feature type="transmembrane region" description="Helical" evidence="10">
    <location>
        <begin position="573"/>
        <end position="592"/>
    </location>
</feature>
<evidence type="ECO:0000256" key="9">
    <source>
        <dbReference type="ARBA" id="ARBA00023136"/>
    </source>
</evidence>
<evidence type="ECO:0000256" key="8">
    <source>
        <dbReference type="ARBA" id="ARBA00022989"/>
    </source>
</evidence>
<accession>A0A9R1TW98</accession>
<feature type="transmembrane region" description="Helical" evidence="10">
    <location>
        <begin position="345"/>
        <end position="366"/>
    </location>
</feature>
<comment type="pathway">
    <text evidence="2 10">Protein modification; protein glycosylation.</text>
</comment>
<feature type="compositionally biased region" description="Low complexity" evidence="11">
    <location>
        <begin position="146"/>
        <end position="164"/>
    </location>
</feature>
<feature type="transmembrane region" description="Helical" evidence="10">
    <location>
        <begin position="412"/>
        <end position="433"/>
    </location>
</feature>
<evidence type="ECO:0000256" key="1">
    <source>
        <dbReference type="ARBA" id="ARBA00004477"/>
    </source>
</evidence>
<gene>
    <name evidence="13" type="primary">gny</name>
</gene>
<dbReference type="InterPro" id="IPR004856">
    <property type="entry name" value="Glyco_trans_ALG6/ALG8"/>
</dbReference>
<keyword evidence="8 10" id="KW-1133">Transmembrane helix</keyword>
<feature type="compositionally biased region" description="Basic and acidic residues" evidence="11">
    <location>
        <begin position="165"/>
        <end position="179"/>
    </location>
</feature>
<organism evidence="12 13">
    <name type="scientific">Fopius arisanus</name>
    <dbReference type="NCBI Taxonomy" id="64838"/>
    <lineage>
        <taxon>Eukaryota</taxon>
        <taxon>Metazoa</taxon>
        <taxon>Ecdysozoa</taxon>
        <taxon>Arthropoda</taxon>
        <taxon>Hexapoda</taxon>
        <taxon>Insecta</taxon>
        <taxon>Pterygota</taxon>
        <taxon>Neoptera</taxon>
        <taxon>Endopterygota</taxon>
        <taxon>Hymenoptera</taxon>
        <taxon>Apocrita</taxon>
        <taxon>Ichneumonoidea</taxon>
        <taxon>Braconidae</taxon>
        <taxon>Opiinae</taxon>
        <taxon>Fopius</taxon>
    </lineage>
</organism>
<protein>
    <recommendedName>
        <fullName evidence="10">Alpha-1,3-glucosyltransferase</fullName>
        <ecNumber evidence="10">2.4.1.-</ecNumber>
    </recommendedName>
</protein>
<dbReference type="Pfam" id="PF03155">
    <property type="entry name" value="Alg6_Alg8"/>
    <property type="match status" value="2"/>
</dbReference>
<feature type="transmembrane region" description="Helical" evidence="10">
    <location>
        <begin position="284"/>
        <end position="311"/>
    </location>
</feature>
<feature type="transmembrane region" description="Helical" evidence="10">
    <location>
        <begin position="479"/>
        <end position="497"/>
    </location>
</feature>
<feature type="transmembrane region" description="Helical" evidence="10">
    <location>
        <begin position="440"/>
        <end position="459"/>
    </location>
</feature>
<dbReference type="GeneID" id="105264005"/>
<evidence type="ECO:0000256" key="5">
    <source>
        <dbReference type="ARBA" id="ARBA00022679"/>
    </source>
</evidence>
<keyword evidence="6 10" id="KW-0812">Transmembrane</keyword>
<dbReference type="RefSeq" id="XP_011298859.1">
    <property type="nucleotide sequence ID" value="XM_011300557.1"/>
</dbReference>
<comment type="subcellular location">
    <subcellularLocation>
        <location evidence="1 10">Endoplasmic reticulum membrane</location>
        <topology evidence="1 10">Multi-pass membrane protein</topology>
    </subcellularLocation>
</comment>
<dbReference type="OrthoDB" id="4983at2759"/>
<reference evidence="13" key="1">
    <citation type="submission" date="2025-08" db="UniProtKB">
        <authorList>
            <consortium name="RefSeq"/>
        </authorList>
    </citation>
    <scope>IDENTIFICATION</scope>
    <source>
        <strain evidence="13">USDA-PBARC FA_bdor</strain>
        <tissue evidence="13">Whole organism</tissue>
    </source>
</reference>
<feature type="transmembrane region" description="Helical" evidence="10">
    <location>
        <begin position="509"/>
        <end position="530"/>
    </location>
</feature>
<proteinExistence type="inferred from homology"/>
<evidence type="ECO:0000256" key="4">
    <source>
        <dbReference type="ARBA" id="ARBA00022676"/>
    </source>
</evidence>
<dbReference type="AlphaFoldDB" id="A0A9R1TW98"/>
<sequence>MSDLGVLGLVIGVGVILRISTSLHPYSGQSKPRMYGDYEAQRHWQEITVHVPLKDWYRNTTNNDLEYWGLDYPPLTAYHSLLLGKMANFWNPSFVELKTSRGFESDDHKQFMRLSVLLADLLLFIPAVVLYFHSSEPSDSSKELSKSSQPSNKSSESSESSKSSRLPEDFRKSYKEPLKSSKKSLKSAESSKKSSKSSKETLDTSESSTKSPQSSKESEKSEKSFKSHKNTSQSLECSVKSSTLLESPPILDLKSSHLLMLSSLLYPGLILIDHGHFQYNSISLGLFILAVLFMSKKLISLASIFFVLALNYKQMELYHSLPFFFHILGLSLRMSRDSWCSSLGLILKTAVVVLGTFFIIWGPFIIEWPAALDVLFRLFPVGRGLFEDKVANIWCALNVIVKLKEILTPAQLLKITFFVTVSSVLPSNIHLLLRPTRKTFLLALINTSLGFFLFSFQVHEKSILLVAVPVMLHFGDDPFFCFWFLIISSFSMIPLILKDQLGLAFCGTLGFYSVAVGMMFPQVLQTWRYLGGSRVRQTSGRIAFWGSMFGAIFLAFACAFVPPPGKYPDLFPLLVSVYSCAHFLGFLIYFNVKQILGTG</sequence>
<feature type="transmembrane region" description="Helical" evidence="10">
    <location>
        <begin position="542"/>
        <end position="561"/>
    </location>
</feature>
<feature type="transmembrane region" description="Helical" evidence="10">
    <location>
        <begin position="111"/>
        <end position="132"/>
    </location>
</feature>
<evidence type="ECO:0000256" key="10">
    <source>
        <dbReference type="RuleBase" id="RU363110"/>
    </source>
</evidence>
<dbReference type="GO" id="GO:0042281">
    <property type="term" value="F:dolichyl pyrophosphate Man9GlcNAc2 alpha-1,3-glucosyltransferase activity"/>
    <property type="evidence" value="ECO:0007669"/>
    <property type="project" value="TreeGrafter"/>
</dbReference>
<feature type="transmembrane region" description="Helical" evidence="10">
    <location>
        <begin position="6"/>
        <end position="26"/>
    </location>
</feature>
<evidence type="ECO:0000256" key="11">
    <source>
        <dbReference type="SAM" id="MobiDB-lite"/>
    </source>
</evidence>
<evidence type="ECO:0000256" key="7">
    <source>
        <dbReference type="ARBA" id="ARBA00022824"/>
    </source>
</evidence>
<evidence type="ECO:0000256" key="6">
    <source>
        <dbReference type="ARBA" id="ARBA00022692"/>
    </source>
</evidence>
<evidence type="ECO:0000313" key="13">
    <source>
        <dbReference type="RefSeq" id="XP_011298859.1"/>
    </source>
</evidence>
<dbReference type="PANTHER" id="PTHR12413">
    <property type="entry name" value="DOLICHYL GLYCOSYLTRANSFERASE"/>
    <property type="match status" value="1"/>
</dbReference>
<evidence type="ECO:0000313" key="12">
    <source>
        <dbReference type="Proteomes" id="UP000694866"/>
    </source>
</evidence>
<dbReference type="PANTHER" id="PTHR12413:SF1">
    <property type="entry name" value="DOLICHYL PYROPHOSPHATE MAN9GLCNAC2 ALPHA-1,3-GLUCOSYLTRANSFERASE"/>
    <property type="match status" value="1"/>
</dbReference>
<dbReference type="CTD" id="34409"/>